<evidence type="ECO:0000259" key="5">
    <source>
        <dbReference type="Pfam" id="PF00171"/>
    </source>
</evidence>
<dbReference type="InterPro" id="IPR016161">
    <property type="entry name" value="Ald_DH/histidinol_DH"/>
</dbReference>
<dbReference type="InterPro" id="IPR029510">
    <property type="entry name" value="Ald_DH_CS_GLU"/>
</dbReference>
<evidence type="ECO:0000313" key="7">
    <source>
        <dbReference type="Proteomes" id="UP000018733"/>
    </source>
</evidence>
<reference evidence="6 7" key="1">
    <citation type="journal article" date="2014" name="Genome Announc.">
        <title>Draft Genome Sequence of Advenella kashmirensis Strain W13003, a Polycyclic Aromatic Hydrocarbon-Degrading Bacterium.</title>
        <authorList>
            <person name="Wang X."/>
            <person name="Jin D."/>
            <person name="Zhou L."/>
            <person name="Wu L."/>
            <person name="An W."/>
            <person name="Zhao L."/>
        </authorList>
    </citation>
    <scope>NUCLEOTIDE SEQUENCE [LARGE SCALE GENOMIC DNA]</scope>
    <source>
        <strain evidence="6 7">W13003</strain>
    </source>
</reference>
<dbReference type="eggNOG" id="COG1012">
    <property type="taxonomic scope" value="Bacteria"/>
</dbReference>
<dbReference type="FunFam" id="3.40.605.10:FF:000007">
    <property type="entry name" value="NAD/NADP-dependent betaine aldehyde dehydrogenase"/>
    <property type="match status" value="1"/>
</dbReference>
<accession>V8QS97</accession>
<dbReference type="PANTHER" id="PTHR42804">
    <property type="entry name" value="ALDEHYDE DEHYDROGENASE"/>
    <property type="match status" value="1"/>
</dbReference>
<dbReference type="Gene3D" id="3.40.309.10">
    <property type="entry name" value="Aldehyde Dehydrogenase, Chain A, domain 2"/>
    <property type="match status" value="1"/>
</dbReference>
<dbReference type="AlphaFoldDB" id="V8QS97"/>
<evidence type="ECO:0000256" key="4">
    <source>
        <dbReference type="RuleBase" id="RU003345"/>
    </source>
</evidence>
<comment type="similarity">
    <text evidence="1 4">Belongs to the aldehyde dehydrogenase family.</text>
</comment>
<evidence type="ECO:0000256" key="3">
    <source>
        <dbReference type="PROSITE-ProRule" id="PRU10007"/>
    </source>
</evidence>
<dbReference type="Pfam" id="PF00171">
    <property type="entry name" value="Aldedh"/>
    <property type="match status" value="1"/>
</dbReference>
<dbReference type="RefSeq" id="WP_024006127.1">
    <property type="nucleotide sequence ID" value="NZ_KI650980.1"/>
</dbReference>
<keyword evidence="2 4" id="KW-0560">Oxidoreductase</keyword>
<protein>
    <submittedName>
        <fullName evidence="6">Aldehyde dehydrogenase</fullName>
    </submittedName>
</protein>
<dbReference type="PANTHER" id="PTHR42804:SF1">
    <property type="entry name" value="ALDEHYDE DEHYDROGENASE-RELATED"/>
    <property type="match status" value="1"/>
</dbReference>
<comment type="caution">
    <text evidence="6">The sequence shown here is derived from an EMBL/GenBank/DDBJ whole genome shotgun (WGS) entry which is preliminary data.</text>
</comment>
<proteinExistence type="inferred from homology"/>
<dbReference type="HOGENOM" id="CLU_005391_0_0_4"/>
<evidence type="ECO:0000256" key="2">
    <source>
        <dbReference type="ARBA" id="ARBA00023002"/>
    </source>
</evidence>
<dbReference type="STRING" id="1424334.W822_15910"/>
<dbReference type="Gene3D" id="3.40.605.10">
    <property type="entry name" value="Aldehyde Dehydrogenase, Chain A, domain 1"/>
    <property type="match status" value="1"/>
</dbReference>
<dbReference type="InterPro" id="IPR016162">
    <property type="entry name" value="Ald_DH_N"/>
</dbReference>
<dbReference type="PROSITE" id="PS00687">
    <property type="entry name" value="ALDEHYDE_DEHYDR_GLU"/>
    <property type="match status" value="1"/>
</dbReference>
<dbReference type="InterPro" id="IPR015590">
    <property type="entry name" value="Aldehyde_DH_dom"/>
</dbReference>
<evidence type="ECO:0000256" key="1">
    <source>
        <dbReference type="ARBA" id="ARBA00009986"/>
    </source>
</evidence>
<feature type="domain" description="Aldehyde dehydrogenase" evidence="5">
    <location>
        <begin position="28"/>
        <end position="481"/>
    </location>
</feature>
<sequence>MSTQQQQIRAVNTVHTALFINNKDRTGEGESIAVVNPATESLVAEVAGASAAQVDEAVDSAAVAFEDERWKNPQFRKEVLLRFADLVEENREALMDTLIEEIGTPVNLTSNHIDTPVAFLRWFAHQAVCDRTRHLGFNVTGTAVSTVVYRPVGVVAAITAFNYPLLIGLTKLGASLAAGCTAVLLSSPQAPLAVLQLGELVRRAGFPAGVINILAGGAQVGERLTTHPRVAKVSFTGSVNVGRRVMQQAADGLRSVVLELGGKSAAILLPGVDFKKYAYSLHARYARNAGQGCGSPTRILVEASRYDEFVDISRQAYSRLKVGNPRDKETLLGPVINAAQRDRIEAGIQAAVQEGAQVIAGGGRPDIAKGWYVNPTLIGGLDNTATLAREEIFGPVSVVLTYRDVEEAIAIANDSPLGLKAYVFGETAQCLQIIPKLNVGTVQINGGSPLRPDAPMTGYKHSGIGSEWGEDGLREFLRPQHIDCPVA</sequence>
<dbReference type="OrthoDB" id="6187633at2"/>
<dbReference type="GO" id="GO:0016620">
    <property type="term" value="F:oxidoreductase activity, acting on the aldehyde or oxo group of donors, NAD or NADP as acceptor"/>
    <property type="evidence" value="ECO:0007669"/>
    <property type="project" value="InterPro"/>
</dbReference>
<dbReference type="EMBL" id="AYXT01000010">
    <property type="protein sequence ID" value="ETF02203.1"/>
    <property type="molecule type" value="Genomic_DNA"/>
</dbReference>
<dbReference type="PATRIC" id="fig|1424334.3.peg.3190"/>
<evidence type="ECO:0000313" key="6">
    <source>
        <dbReference type="EMBL" id="ETF02203.1"/>
    </source>
</evidence>
<keyword evidence="7" id="KW-1185">Reference proteome</keyword>
<name>V8QS97_9BURK</name>
<gene>
    <name evidence="6" type="ORF">W822_15910</name>
</gene>
<dbReference type="Proteomes" id="UP000018733">
    <property type="component" value="Unassembled WGS sequence"/>
</dbReference>
<dbReference type="InterPro" id="IPR016163">
    <property type="entry name" value="Ald_DH_C"/>
</dbReference>
<feature type="active site" evidence="3">
    <location>
        <position position="259"/>
    </location>
</feature>
<dbReference type="SUPFAM" id="SSF53720">
    <property type="entry name" value="ALDH-like"/>
    <property type="match status" value="1"/>
</dbReference>
<organism evidence="6 7">
    <name type="scientific">Advenella kashmirensis W13003</name>
    <dbReference type="NCBI Taxonomy" id="1424334"/>
    <lineage>
        <taxon>Bacteria</taxon>
        <taxon>Pseudomonadati</taxon>
        <taxon>Pseudomonadota</taxon>
        <taxon>Betaproteobacteria</taxon>
        <taxon>Burkholderiales</taxon>
        <taxon>Alcaligenaceae</taxon>
    </lineage>
</organism>